<evidence type="ECO:0000313" key="6">
    <source>
        <dbReference type="Proteomes" id="UP000023435"/>
    </source>
</evidence>
<protein>
    <submittedName>
        <fullName evidence="5">Non-specific DNA-binding protein Dps</fullName>
        <ecNumber evidence="5">1.16.3.1</ecNumber>
    </submittedName>
</protein>
<dbReference type="AlphaFoldDB" id="A0A108UDC2"/>
<dbReference type="InterPro" id="IPR002177">
    <property type="entry name" value="DPS_DNA-bd"/>
</dbReference>
<keyword evidence="5" id="KW-0560">Oxidoreductase</keyword>
<dbReference type="CDD" id="cd01043">
    <property type="entry name" value="DPS"/>
    <property type="match status" value="1"/>
</dbReference>
<dbReference type="GO" id="GO:0008199">
    <property type="term" value="F:ferric iron binding"/>
    <property type="evidence" value="ECO:0007669"/>
    <property type="project" value="InterPro"/>
</dbReference>
<dbReference type="PROSITE" id="PS00819">
    <property type="entry name" value="DPS_2"/>
    <property type="match status" value="1"/>
</dbReference>
<dbReference type="InterPro" id="IPR009078">
    <property type="entry name" value="Ferritin-like_SF"/>
</dbReference>
<comment type="similarity">
    <text evidence="1 2">Belongs to the Dps family.</text>
</comment>
<dbReference type="OrthoDB" id="9797687at2"/>
<dbReference type="EMBL" id="JAJA02000001">
    <property type="protein sequence ID" value="KWS06810.1"/>
    <property type="molecule type" value="Genomic_DNA"/>
</dbReference>
<dbReference type="PROSITE" id="PS00818">
    <property type="entry name" value="DPS_1"/>
    <property type="match status" value="1"/>
</dbReference>
<dbReference type="GeneID" id="97904867"/>
<dbReference type="GO" id="GO:0004322">
    <property type="term" value="F:ferroxidase activity"/>
    <property type="evidence" value="ECO:0007669"/>
    <property type="project" value="UniProtKB-EC"/>
</dbReference>
<dbReference type="EC" id="1.16.3.1" evidence="5"/>
<feature type="region of interest" description="Disordered" evidence="3">
    <location>
        <begin position="1"/>
        <end position="44"/>
    </location>
</feature>
<dbReference type="Pfam" id="PF00210">
    <property type="entry name" value="Ferritin"/>
    <property type="match status" value="1"/>
</dbReference>
<organism evidence="5 6">
    <name type="scientific">Lysobacter capsici AZ78</name>
    <dbReference type="NCBI Taxonomy" id="1444315"/>
    <lineage>
        <taxon>Bacteria</taxon>
        <taxon>Pseudomonadati</taxon>
        <taxon>Pseudomonadota</taxon>
        <taxon>Gammaproteobacteria</taxon>
        <taxon>Lysobacterales</taxon>
        <taxon>Lysobacteraceae</taxon>
        <taxon>Lysobacter</taxon>
    </lineage>
</organism>
<dbReference type="PRINTS" id="PR01346">
    <property type="entry name" value="HELNAPAPROT"/>
</dbReference>
<dbReference type="InterPro" id="IPR012347">
    <property type="entry name" value="Ferritin-like"/>
</dbReference>
<evidence type="ECO:0000256" key="2">
    <source>
        <dbReference type="RuleBase" id="RU003875"/>
    </source>
</evidence>
<evidence type="ECO:0000259" key="4">
    <source>
        <dbReference type="Pfam" id="PF00210"/>
    </source>
</evidence>
<dbReference type="PANTHER" id="PTHR42932:SF3">
    <property type="entry name" value="DNA PROTECTION DURING STARVATION PROTEIN"/>
    <property type="match status" value="1"/>
</dbReference>
<dbReference type="PANTHER" id="PTHR42932">
    <property type="entry name" value="GENERAL STRESS PROTEIN 20U"/>
    <property type="match status" value="1"/>
</dbReference>
<proteinExistence type="inferred from homology"/>
<evidence type="ECO:0000256" key="3">
    <source>
        <dbReference type="SAM" id="MobiDB-lite"/>
    </source>
</evidence>
<dbReference type="InterPro" id="IPR023188">
    <property type="entry name" value="DPS_DNA-bd_CS"/>
</dbReference>
<dbReference type="SUPFAM" id="SSF47240">
    <property type="entry name" value="Ferritin-like"/>
    <property type="match status" value="1"/>
</dbReference>
<dbReference type="RefSeq" id="WP_036107789.1">
    <property type="nucleotide sequence ID" value="NZ_JAJA02000001.1"/>
</dbReference>
<reference evidence="5 6" key="1">
    <citation type="journal article" date="2014" name="Genome Announc.">
        <title>Draft Genome Sequence of Lysobacter capsici AZ78, a Bacterium Antagonistic to Plant-Pathogenic Oomycetes.</title>
        <authorList>
            <person name="Puopolo G."/>
            <person name="Sonego P."/>
            <person name="Engelen K."/>
            <person name="Pertot I."/>
        </authorList>
    </citation>
    <scope>NUCLEOTIDE SEQUENCE [LARGE SCALE GENOMIC DNA]</scope>
    <source>
        <strain evidence="5 6">AZ78</strain>
    </source>
</reference>
<dbReference type="InterPro" id="IPR008331">
    <property type="entry name" value="Ferritin_DPS_dom"/>
</dbReference>
<dbReference type="Proteomes" id="UP000023435">
    <property type="component" value="Unassembled WGS sequence"/>
</dbReference>
<name>A0A108UDC2_9GAMM</name>
<evidence type="ECO:0000256" key="1">
    <source>
        <dbReference type="ARBA" id="ARBA00009497"/>
    </source>
</evidence>
<dbReference type="GO" id="GO:0003677">
    <property type="term" value="F:DNA binding"/>
    <property type="evidence" value="ECO:0007669"/>
    <property type="project" value="UniProtKB-KW"/>
</dbReference>
<keyword evidence="5" id="KW-0238">DNA-binding</keyword>
<feature type="domain" description="Ferritin/DPS" evidence="4">
    <location>
        <begin position="55"/>
        <end position="195"/>
    </location>
</feature>
<accession>A0A108UDC2</accession>
<evidence type="ECO:0000313" key="5">
    <source>
        <dbReference type="EMBL" id="KWS06810.1"/>
    </source>
</evidence>
<feature type="compositionally biased region" description="Low complexity" evidence="3">
    <location>
        <begin position="16"/>
        <end position="44"/>
    </location>
</feature>
<dbReference type="Gene3D" id="1.20.1260.10">
    <property type="match status" value="1"/>
</dbReference>
<sequence length="195" mass="21418">MAKVSKPGKPDKSSSKKSASPSSSNSPAASPAAGSSAPSIDIGISPGDRKKIAEGLSRFLADSYTLYLKTHNFHWNVTGPMFNALHVMFETQYTEQWTALDDIAERIRALGFNAPGSYAEFVKLSSIPEEAGLTEAADWREMVRQLVVGNEAVCRTARKVLDQADDVDDAPTEDLLTQRLQTHEKYAWMLRSLLQ</sequence>
<comment type="caution">
    <text evidence="5">The sequence shown here is derived from an EMBL/GenBank/DDBJ whole genome shotgun (WGS) entry which is preliminary data.</text>
</comment>
<keyword evidence="6" id="KW-1185">Reference proteome</keyword>
<gene>
    <name evidence="5" type="ORF">AZ78_4368</name>
</gene>